<gene>
    <name evidence="6" type="ORF">BVC80_9061g52</name>
</gene>
<reference evidence="6 7" key="1">
    <citation type="journal article" date="2017" name="Mol. Plant">
        <title>The Genome of Medicinal Plant Macleaya cordata Provides New Insights into Benzylisoquinoline Alkaloids Metabolism.</title>
        <authorList>
            <person name="Liu X."/>
            <person name="Liu Y."/>
            <person name="Huang P."/>
            <person name="Ma Y."/>
            <person name="Qing Z."/>
            <person name="Tang Q."/>
            <person name="Cao H."/>
            <person name="Cheng P."/>
            <person name="Zheng Y."/>
            <person name="Yuan Z."/>
            <person name="Zhou Y."/>
            <person name="Liu J."/>
            <person name="Tang Z."/>
            <person name="Zhuo Y."/>
            <person name="Zhang Y."/>
            <person name="Yu L."/>
            <person name="Huang J."/>
            <person name="Yang P."/>
            <person name="Peng Q."/>
            <person name="Zhang J."/>
            <person name="Jiang W."/>
            <person name="Zhang Z."/>
            <person name="Lin K."/>
            <person name="Ro D.K."/>
            <person name="Chen X."/>
            <person name="Xiong X."/>
            <person name="Shang Y."/>
            <person name="Huang S."/>
            <person name="Zeng J."/>
        </authorList>
    </citation>
    <scope>NUCLEOTIDE SEQUENCE [LARGE SCALE GENOMIC DNA]</scope>
    <source>
        <strain evidence="7">cv. BLH2017</strain>
        <tissue evidence="6">Root</tissue>
    </source>
</reference>
<keyword evidence="2 3" id="KW-0808">Transferase</keyword>
<dbReference type="InParanoid" id="A0A200PN40"/>
<dbReference type="SUPFAM" id="SSF53756">
    <property type="entry name" value="UDP-Glycosyltransferase/glycogen phosphorylase"/>
    <property type="match status" value="2"/>
</dbReference>
<evidence type="ECO:0000313" key="7">
    <source>
        <dbReference type="Proteomes" id="UP000195402"/>
    </source>
</evidence>
<sequence length="579" mass="64712">METLIGATEKPHTLCLPFPAQGHINPMMQLAKLLHSRGFHITFVNTEFNHRRFLRSKGCDALDGHDGFRFETIPDGLPPSDRDATQDIRALCESTRKNCLAPLVDLVKNKLNSSSDIPQVSCIISDGIMSFGIKAAEELGVPGVQLWTASACGFMGCLHLGELVNRGLVPLKDENCLTNGYLDTVIDWISGMKNLRLKDIPGFIRTTNPNDIMLNFMGEEAYNCLNASAIIFNTFDVLENEVLDAISSKFSIKIYTIGPLSMMLDGEEEEEEDLVQETPLMKSIMRSSSLWKEDSNCLLWLDKKEPNSVLYVNFGSFTVISDQRLKELAWGLVNSNHTFLWIIRPDVVTGYSAILPEGFFDEITKDDRGFLTSWCPQDRVLSHPAIGGFLTHCGWNSMLESLCNGVPMICWPFYADQQTNCRYACDVWRIGVEVDSDAKREKIERIVKELMEGKKTRDMALMYWKGADALNGHENFQFKTIPDGLPPSDRDATQDVPSLCDSLRKNCLVPFLDLVKNKLNSSPEIPLVSCIISDGSMSFGVRAAEELGVPGVQFWTASVCGFMGFLHYHELIKKGSCTP</sequence>
<comment type="caution">
    <text evidence="6">The sequence shown here is derived from an EMBL/GenBank/DDBJ whole genome shotgun (WGS) entry which is preliminary data.</text>
</comment>
<dbReference type="PANTHER" id="PTHR11926">
    <property type="entry name" value="GLUCOSYL/GLUCURONOSYL TRANSFERASES"/>
    <property type="match status" value="1"/>
</dbReference>
<feature type="domain" description="Glycosyltransferase N-terminal" evidence="5">
    <location>
        <begin position="15"/>
        <end position="139"/>
    </location>
</feature>
<dbReference type="PROSITE" id="PS00375">
    <property type="entry name" value="UDPGT"/>
    <property type="match status" value="1"/>
</dbReference>
<dbReference type="Gene3D" id="3.40.50.2000">
    <property type="entry name" value="Glycogen Phosphorylase B"/>
    <property type="match status" value="3"/>
</dbReference>
<dbReference type="EMBL" id="MVGT01004392">
    <property type="protein sequence ID" value="OUZ99623.1"/>
    <property type="molecule type" value="Genomic_DNA"/>
</dbReference>
<evidence type="ECO:0000313" key="6">
    <source>
        <dbReference type="EMBL" id="OUZ99623.1"/>
    </source>
</evidence>
<comment type="similarity">
    <text evidence="1 3">Belongs to the UDP-glycosyltransferase family.</text>
</comment>
<name>A0A200PN40_MACCD</name>
<dbReference type="Pfam" id="PF26168">
    <property type="entry name" value="Glyco_transf_N"/>
    <property type="match status" value="1"/>
</dbReference>
<dbReference type="AlphaFoldDB" id="A0A200PN40"/>
<dbReference type="Pfam" id="PF00201">
    <property type="entry name" value="UDPGT"/>
    <property type="match status" value="1"/>
</dbReference>
<dbReference type="Proteomes" id="UP000195402">
    <property type="component" value="Unassembled WGS sequence"/>
</dbReference>
<dbReference type="CDD" id="cd03784">
    <property type="entry name" value="GT1_Gtf-like"/>
    <property type="match status" value="1"/>
</dbReference>
<evidence type="ECO:0000256" key="1">
    <source>
        <dbReference type="ARBA" id="ARBA00009995"/>
    </source>
</evidence>
<keyword evidence="7" id="KW-1185">Reference proteome</keyword>
<evidence type="ECO:0000259" key="5">
    <source>
        <dbReference type="Pfam" id="PF26168"/>
    </source>
</evidence>
<dbReference type="OrthoDB" id="5835829at2759"/>
<evidence type="ECO:0000256" key="2">
    <source>
        <dbReference type="ARBA" id="ARBA00022679"/>
    </source>
</evidence>
<evidence type="ECO:0000256" key="4">
    <source>
        <dbReference type="RuleBase" id="RU362057"/>
    </source>
</evidence>
<dbReference type="InterPro" id="IPR035595">
    <property type="entry name" value="UDP_glycos_trans_CS"/>
</dbReference>
<protein>
    <recommendedName>
        <fullName evidence="4">Glycosyltransferase</fullName>
        <ecNumber evidence="4">2.4.1.-</ecNumber>
    </recommendedName>
</protein>
<dbReference type="FunFam" id="3.40.50.2000:FF:000027">
    <property type="entry name" value="Glycosyltransferase"/>
    <property type="match status" value="1"/>
</dbReference>
<dbReference type="OMA" id="SWCPQDR"/>
<proteinExistence type="inferred from homology"/>
<dbReference type="FunFam" id="3.40.50.2000:FF:000055">
    <property type="entry name" value="Glycosyltransferase"/>
    <property type="match status" value="1"/>
</dbReference>
<dbReference type="PANTHER" id="PTHR11926:SF1547">
    <property type="entry name" value="GLYCOSYLTRANSFERASE"/>
    <property type="match status" value="1"/>
</dbReference>
<dbReference type="EC" id="2.4.1.-" evidence="4"/>
<dbReference type="InterPro" id="IPR002213">
    <property type="entry name" value="UDP_glucos_trans"/>
</dbReference>
<keyword evidence="3" id="KW-0328">Glycosyltransferase</keyword>
<dbReference type="GO" id="GO:0080044">
    <property type="term" value="F:quercetin 7-O-glucosyltransferase activity"/>
    <property type="evidence" value="ECO:0007669"/>
    <property type="project" value="TreeGrafter"/>
</dbReference>
<organism evidence="6 7">
    <name type="scientific">Macleaya cordata</name>
    <name type="common">Five-seeded plume-poppy</name>
    <name type="synonym">Bocconia cordata</name>
    <dbReference type="NCBI Taxonomy" id="56857"/>
    <lineage>
        <taxon>Eukaryota</taxon>
        <taxon>Viridiplantae</taxon>
        <taxon>Streptophyta</taxon>
        <taxon>Embryophyta</taxon>
        <taxon>Tracheophyta</taxon>
        <taxon>Spermatophyta</taxon>
        <taxon>Magnoliopsida</taxon>
        <taxon>Ranunculales</taxon>
        <taxon>Papaveraceae</taxon>
        <taxon>Papaveroideae</taxon>
        <taxon>Macleaya</taxon>
    </lineage>
</organism>
<accession>A0A200PN40</accession>
<evidence type="ECO:0000256" key="3">
    <source>
        <dbReference type="RuleBase" id="RU003718"/>
    </source>
</evidence>
<dbReference type="InterPro" id="IPR058980">
    <property type="entry name" value="Glyco_transf_N"/>
</dbReference>
<dbReference type="GO" id="GO:0080043">
    <property type="term" value="F:quercetin 3-O-glucosyltransferase activity"/>
    <property type="evidence" value="ECO:0007669"/>
    <property type="project" value="TreeGrafter"/>
</dbReference>